<dbReference type="STRING" id="76021.BS329_17945"/>
<dbReference type="EMBL" id="MQUQ01000009">
    <property type="protein sequence ID" value="OLZ51123.1"/>
    <property type="molecule type" value="Genomic_DNA"/>
</dbReference>
<keyword evidence="3" id="KW-1185">Reference proteome</keyword>
<comment type="caution">
    <text evidence="2">The sequence shown here is derived from an EMBL/GenBank/DDBJ whole genome shotgun (WGS) entry which is preliminary data.</text>
</comment>
<keyword evidence="1" id="KW-1133">Transmembrane helix</keyword>
<dbReference type="AlphaFoldDB" id="A0A1R0KT45"/>
<evidence type="ECO:0000313" key="2">
    <source>
        <dbReference type="EMBL" id="OLZ51123.1"/>
    </source>
</evidence>
<organism evidence="2 3">
    <name type="scientific">Amycolatopsis coloradensis</name>
    <dbReference type="NCBI Taxonomy" id="76021"/>
    <lineage>
        <taxon>Bacteria</taxon>
        <taxon>Bacillati</taxon>
        <taxon>Actinomycetota</taxon>
        <taxon>Actinomycetes</taxon>
        <taxon>Pseudonocardiales</taxon>
        <taxon>Pseudonocardiaceae</taxon>
        <taxon>Amycolatopsis</taxon>
    </lineage>
</organism>
<protein>
    <recommendedName>
        <fullName evidence="4">DUF2690 domain-containing protein</fullName>
    </recommendedName>
</protein>
<sequence length="190" mass="21000">MTARRKCPTLDPDRRDRQLVELVKVRDPLKTLNRNRRGRYRFAVALASTVAAVTVTATATHAEGTSGGSNYYDGRDPTAPPACNANASQIATRPILDRTTGQQVASIQIFYSWSCGANWIRVTGNPYGGNTTKYIESSLGGWNSEWDPGYDSSYSMMVYAPGAAHINGYVYLFEPGINEWNWKAEGFFSL</sequence>
<keyword evidence="1" id="KW-0472">Membrane</keyword>
<evidence type="ECO:0008006" key="4">
    <source>
        <dbReference type="Google" id="ProtNLM"/>
    </source>
</evidence>
<proteinExistence type="predicted"/>
<reference evidence="2 3" key="1">
    <citation type="submission" date="2016-01" db="EMBL/GenBank/DDBJ databases">
        <title>Amycolatopsis coloradensis genome sequencing and assembly.</title>
        <authorList>
            <person name="Mayilraj S."/>
        </authorList>
    </citation>
    <scope>NUCLEOTIDE SEQUENCE [LARGE SCALE GENOMIC DNA]</scope>
    <source>
        <strain evidence="2 3">DSM 44225</strain>
    </source>
</reference>
<evidence type="ECO:0000313" key="3">
    <source>
        <dbReference type="Proteomes" id="UP000187486"/>
    </source>
</evidence>
<gene>
    <name evidence="2" type="ORF">BS329_17945</name>
</gene>
<evidence type="ECO:0000256" key="1">
    <source>
        <dbReference type="SAM" id="Phobius"/>
    </source>
</evidence>
<feature type="transmembrane region" description="Helical" evidence="1">
    <location>
        <begin position="40"/>
        <end position="59"/>
    </location>
</feature>
<accession>A0A1R0KT45</accession>
<dbReference type="Proteomes" id="UP000187486">
    <property type="component" value="Unassembled WGS sequence"/>
</dbReference>
<name>A0A1R0KT45_9PSEU</name>
<keyword evidence="1" id="KW-0812">Transmembrane</keyword>